<sequence length="60" mass="6995">SCCFTAVEPAVFQKNLQKELRSKGGEEVLEQFKEGFEEYIEDTKRFHKSLLPSVKDTENR</sequence>
<proteinExistence type="predicted"/>
<keyword evidence="2" id="KW-1185">Reference proteome</keyword>
<evidence type="ECO:0000313" key="2">
    <source>
        <dbReference type="Proteomes" id="UP001164746"/>
    </source>
</evidence>
<accession>A0ABY7FUS5</accession>
<gene>
    <name evidence="1" type="ORF">MAR_011601</name>
</gene>
<organism evidence="1 2">
    <name type="scientific">Mya arenaria</name>
    <name type="common">Soft-shell clam</name>
    <dbReference type="NCBI Taxonomy" id="6604"/>
    <lineage>
        <taxon>Eukaryota</taxon>
        <taxon>Metazoa</taxon>
        <taxon>Spiralia</taxon>
        <taxon>Lophotrochozoa</taxon>
        <taxon>Mollusca</taxon>
        <taxon>Bivalvia</taxon>
        <taxon>Autobranchia</taxon>
        <taxon>Heteroconchia</taxon>
        <taxon>Euheterodonta</taxon>
        <taxon>Imparidentia</taxon>
        <taxon>Neoheterodontei</taxon>
        <taxon>Myida</taxon>
        <taxon>Myoidea</taxon>
        <taxon>Myidae</taxon>
        <taxon>Mya</taxon>
    </lineage>
</organism>
<dbReference type="EMBL" id="CP111025">
    <property type="protein sequence ID" value="WAR25897.1"/>
    <property type="molecule type" value="Genomic_DNA"/>
</dbReference>
<reference evidence="1" key="1">
    <citation type="submission" date="2022-11" db="EMBL/GenBank/DDBJ databases">
        <title>Centuries of genome instability and evolution in soft-shell clam transmissible cancer (bioRxiv).</title>
        <authorList>
            <person name="Hart S.F.M."/>
            <person name="Yonemitsu M.A."/>
            <person name="Giersch R.M."/>
            <person name="Beal B.F."/>
            <person name="Arriagada G."/>
            <person name="Davis B.W."/>
            <person name="Ostrander E.A."/>
            <person name="Goff S.P."/>
            <person name="Metzger M.J."/>
        </authorList>
    </citation>
    <scope>NUCLEOTIDE SEQUENCE</scope>
    <source>
        <strain evidence="1">MELC-2E11</strain>
        <tissue evidence="1">Siphon/mantle</tissue>
    </source>
</reference>
<evidence type="ECO:0000313" key="1">
    <source>
        <dbReference type="EMBL" id="WAR25897.1"/>
    </source>
</evidence>
<feature type="non-terminal residue" evidence="1">
    <location>
        <position position="60"/>
    </location>
</feature>
<feature type="non-terminal residue" evidence="1">
    <location>
        <position position="1"/>
    </location>
</feature>
<dbReference type="Proteomes" id="UP001164746">
    <property type="component" value="Chromosome 14"/>
</dbReference>
<name>A0ABY7FUS5_MYAAR</name>
<protein>
    <submittedName>
        <fullName evidence="1">Uncharacterized protein</fullName>
    </submittedName>
</protein>